<dbReference type="HOGENOM" id="CLU_014819_1_1_1"/>
<dbReference type="RefSeq" id="XP_013266137.1">
    <property type="nucleotide sequence ID" value="XM_013410683.1"/>
</dbReference>
<evidence type="ECO:0000256" key="7">
    <source>
        <dbReference type="ARBA" id="ARBA00023157"/>
    </source>
</evidence>
<dbReference type="EC" id="3.1.1.-" evidence="8"/>
<keyword evidence="3" id="KW-0479">Metal-binding</keyword>
<evidence type="ECO:0000313" key="10">
    <source>
        <dbReference type="Proteomes" id="UP000027920"/>
    </source>
</evidence>
<dbReference type="GO" id="GO:0030600">
    <property type="term" value="F:feruloyl esterase activity"/>
    <property type="evidence" value="ECO:0007669"/>
    <property type="project" value="UniProtKB-ARBA"/>
</dbReference>
<feature type="signal peptide" evidence="8">
    <location>
        <begin position="1"/>
        <end position="20"/>
    </location>
</feature>
<feature type="chain" id="PRO_5005104205" description="Carboxylic ester hydrolase" evidence="8">
    <location>
        <begin position="21"/>
        <end position="538"/>
    </location>
</feature>
<dbReference type="Gene3D" id="3.40.50.1820">
    <property type="entry name" value="alpha/beta hydrolase"/>
    <property type="match status" value="1"/>
</dbReference>
<reference evidence="9 10" key="1">
    <citation type="submission" date="2013-03" db="EMBL/GenBank/DDBJ databases">
        <title>The Genome Sequence of Exophiala aquamarina CBS 119918.</title>
        <authorList>
            <consortium name="The Broad Institute Genomics Platform"/>
            <person name="Cuomo C."/>
            <person name="de Hoog S."/>
            <person name="Gorbushina A."/>
            <person name="Walker B."/>
            <person name="Young S.K."/>
            <person name="Zeng Q."/>
            <person name="Gargeya S."/>
            <person name="Fitzgerald M."/>
            <person name="Haas B."/>
            <person name="Abouelleil A."/>
            <person name="Allen A.W."/>
            <person name="Alvarado L."/>
            <person name="Arachchi H.M."/>
            <person name="Berlin A.M."/>
            <person name="Chapman S.B."/>
            <person name="Gainer-Dewar J."/>
            <person name="Goldberg J."/>
            <person name="Griggs A."/>
            <person name="Gujja S."/>
            <person name="Hansen M."/>
            <person name="Howarth C."/>
            <person name="Imamovic A."/>
            <person name="Ireland A."/>
            <person name="Larimer J."/>
            <person name="McCowan C."/>
            <person name="Murphy C."/>
            <person name="Pearson M."/>
            <person name="Poon T.W."/>
            <person name="Priest M."/>
            <person name="Roberts A."/>
            <person name="Saif S."/>
            <person name="Shea T."/>
            <person name="Sisk P."/>
            <person name="Sykes S."/>
            <person name="Wortman J."/>
            <person name="Nusbaum C."/>
            <person name="Birren B."/>
        </authorList>
    </citation>
    <scope>NUCLEOTIDE SEQUENCE [LARGE SCALE GENOMIC DNA]</scope>
    <source>
        <strain evidence="9 10">CBS 119918</strain>
    </source>
</reference>
<keyword evidence="7" id="KW-1015">Disulfide bond</keyword>
<keyword evidence="2" id="KW-0719">Serine esterase</keyword>
<evidence type="ECO:0000256" key="6">
    <source>
        <dbReference type="ARBA" id="ARBA00022837"/>
    </source>
</evidence>
<dbReference type="InterPro" id="IPR029058">
    <property type="entry name" value="AB_hydrolase_fold"/>
</dbReference>
<dbReference type="VEuPathDB" id="FungiDB:A1O9_01525"/>
<accession>A0A072PUV7</accession>
<comment type="similarity">
    <text evidence="1 8">Belongs to the tannase family.</text>
</comment>
<evidence type="ECO:0000256" key="2">
    <source>
        <dbReference type="ARBA" id="ARBA00022487"/>
    </source>
</evidence>
<evidence type="ECO:0000313" key="9">
    <source>
        <dbReference type="EMBL" id="KEF63547.1"/>
    </source>
</evidence>
<dbReference type="OrthoDB" id="3039123at2759"/>
<dbReference type="Proteomes" id="UP000027920">
    <property type="component" value="Unassembled WGS sequence"/>
</dbReference>
<name>A0A072PUV7_9EURO</name>
<proteinExistence type="inferred from homology"/>
<dbReference type="GO" id="GO:0046872">
    <property type="term" value="F:metal ion binding"/>
    <property type="evidence" value="ECO:0007669"/>
    <property type="project" value="UniProtKB-KW"/>
</dbReference>
<organism evidence="9 10">
    <name type="scientific">Exophiala aquamarina CBS 119918</name>
    <dbReference type="NCBI Taxonomy" id="1182545"/>
    <lineage>
        <taxon>Eukaryota</taxon>
        <taxon>Fungi</taxon>
        <taxon>Dikarya</taxon>
        <taxon>Ascomycota</taxon>
        <taxon>Pezizomycotina</taxon>
        <taxon>Eurotiomycetes</taxon>
        <taxon>Chaetothyriomycetidae</taxon>
        <taxon>Chaetothyriales</taxon>
        <taxon>Herpotrichiellaceae</taxon>
        <taxon>Exophiala</taxon>
    </lineage>
</organism>
<dbReference type="GeneID" id="25276471"/>
<evidence type="ECO:0000256" key="3">
    <source>
        <dbReference type="ARBA" id="ARBA00022723"/>
    </source>
</evidence>
<evidence type="ECO:0000256" key="5">
    <source>
        <dbReference type="ARBA" id="ARBA00022801"/>
    </source>
</evidence>
<dbReference type="EMBL" id="AMGV01000001">
    <property type="protein sequence ID" value="KEF63547.1"/>
    <property type="molecule type" value="Genomic_DNA"/>
</dbReference>
<sequence length="538" mass="58292">MSLKEICLLTALTAISPAWAILQCSTSDIQEILPGGATVLRAVSLGPNSTFGDVSEVAYPRNSTGLPALCALTINVTSSPTSSFRFGLYLPQEWNTRFAAVGTGGIDGGINWPAMGPMVKYGFAVASTDTGHNSTNSSATWALSGPETVTDWAYRAVHGSTVLAKQIVSAYYAAPINFSYYNGCSTGGRQGLVEAVRYPEDFDGILVGAPAWQVERTVVWLVQQAAYNLPNTSDHAIPVAKNTLIRDEALRQCDGVDGVVDGVISAPEICAFRPETLLCRGEEAESCLTAPQINTLHLLYGTRYDVDKPVVYHPYVLGSETEWTRFLPPNAPLPMATNAFRDIFLRNATWDWRDLNYTLAEDVLNNRQINATLTTFDLVPFASRGGKLLHWHGLADALVPYTSSQHFYELVYGKVTSEGVEMDGSYRLFLVPGLGHCARSANNAPWYFAGANQPESMGTGVYGVPGFRDAAHDGVLALMQWVENGIPPKSLVVTKFANDTISSGVKSQRKVCPYPSQARLVGQDVHVAQDWTCSVETA</sequence>
<keyword evidence="4 8" id="KW-0732">Signal</keyword>
<evidence type="ECO:0000256" key="4">
    <source>
        <dbReference type="ARBA" id="ARBA00022729"/>
    </source>
</evidence>
<dbReference type="PANTHER" id="PTHR33938:SF2">
    <property type="entry name" value="CARBOXYLIC ESTER HYDROLASE"/>
    <property type="match status" value="1"/>
</dbReference>
<evidence type="ECO:0000256" key="1">
    <source>
        <dbReference type="ARBA" id="ARBA00006249"/>
    </source>
</evidence>
<comment type="caution">
    <text evidence="9">The sequence shown here is derived from an EMBL/GenBank/DDBJ whole genome shotgun (WGS) entry which is preliminary data.</text>
</comment>
<evidence type="ECO:0000256" key="8">
    <source>
        <dbReference type="RuleBase" id="RU361238"/>
    </source>
</evidence>
<gene>
    <name evidence="9" type="ORF">A1O9_01525</name>
</gene>
<dbReference type="SUPFAM" id="SSF53474">
    <property type="entry name" value="alpha/beta-Hydrolases"/>
    <property type="match status" value="1"/>
</dbReference>
<dbReference type="InterPro" id="IPR011118">
    <property type="entry name" value="Tannase/feruloyl_esterase"/>
</dbReference>
<keyword evidence="5 8" id="KW-0378">Hydrolase</keyword>
<protein>
    <recommendedName>
        <fullName evidence="8">Carboxylic ester hydrolase</fullName>
        <ecNumber evidence="8">3.1.1.-</ecNumber>
    </recommendedName>
</protein>
<keyword evidence="10" id="KW-1185">Reference proteome</keyword>
<dbReference type="AlphaFoldDB" id="A0A072PUV7"/>
<dbReference type="PANTHER" id="PTHR33938">
    <property type="entry name" value="FERULOYL ESTERASE B-RELATED"/>
    <property type="match status" value="1"/>
</dbReference>
<keyword evidence="6" id="KW-0106">Calcium</keyword>
<dbReference type="Pfam" id="PF07519">
    <property type="entry name" value="Tannase"/>
    <property type="match status" value="2"/>
</dbReference>